<sequence>MAGVTPLLEYPPGYGRCADGEPADPPWVPGTESAMQVQANELSDVVSRLRRVEGQISGIIRMIEDGRECKDVVTQLAAAARALDKAGFKIIATGLRHCMTENDEGERAVDVAEMERLFLSLA</sequence>
<accession>A0ABQ0S1T5</accession>
<name>A0ABQ0S1T5_9PSEU</name>
<dbReference type="InterPro" id="IPR003735">
    <property type="entry name" value="Metal_Tscrpt_repr"/>
</dbReference>
<evidence type="ECO:0000313" key="4">
    <source>
        <dbReference type="Proteomes" id="UP000320693"/>
    </source>
</evidence>
<dbReference type="PANTHER" id="PTHR33677:SF5">
    <property type="entry name" value="TRANSCRIPTIONAL REPRESSOR FRMR"/>
    <property type="match status" value="1"/>
</dbReference>
<protein>
    <recommendedName>
        <fullName evidence="5">DNA-binding FrmR family transcriptional regulator</fullName>
    </recommendedName>
</protein>
<organism evidence="3 4">
    <name type="scientific">Pseudonocardia saturnea</name>
    <dbReference type="NCBI Taxonomy" id="33909"/>
    <lineage>
        <taxon>Bacteria</taxon>
        <taxon>Bacillati</taxon>
        <taxon>Actinomycetota</taxon>
        <taxon>Actinomycetes</taxon>
        <taxon>Pseudonocardiales</taxon>
        <taxon>Pseudonocardiaceae</taxon>
        <taxon>Pseudonocardia</taxon>
    </lineage>
</organism>
<dbReference type="PANTHER" id="PTHR33677">
    <property type="entry name" value="TRANSCRIPTIONAL REPRESSOR FRMR-RELATED"/>
    <property type="match status" value="1"/>
</dbReference>
<proteinExistence type="inferred from homology"/>
<gene>
    <name evidence="3" type="ORF">PSA01_38980</name>
</gene>
<dbReference type="Gene3D" id="1.20.58.1000">
    <property type="entry name" value="Metal-sensitive repressor, helix protomer"/>
    <property type="match status" value="1"/>
</dbReference>
<evidence type="ECO:0000256" key="1">
    <source>
        <dbReference type="ARBA" id="ARBA00005428"/>
    </source>
</evidence>
<reference evidence="3 4" key="1">
    <citation type="submission" date="2019-06" db="EMBL/GenBank/DDBJ databases">
        <title>Whole genome shotgun sequence of Pseudonocardia saturnea NBRC 14499.</title>
        <authorList>
            <person name="Hosoyama A."/>
            <person name="Uohara A."/>
            <person name="Ohji S."/>
            <person name="Ichikawa N."/>
        </authorList>
    </citation>
    <scope>NUCLEOTIDE SEQUENCE [LARGE SCALE GENOMIC DNA]</scope>
    <source>
        <strain evidence="3 4">NBRC 14499</strain>
    </source>
</reference>
<dbReference type="EMBL" id="BJNH01000044">
    <property type="protein sequence ID" value="GEC26869.1"/>
    <property type="molecule type" value="Genomic_DNA"/>
</dbReference>
<dbReference type="Pfam" id="PF02583">
    <property type="entry name" value="Trns_repr_metal"/>
    <property type="match status" value="1"/>
</dbReference>
<keyword evidence="4" id="KW-1185">Reference proteome</keyword>
<evidence type="ECO:0008006" key="5">
    <source>
        <dbReference type="Google" id="ProtNLM"/>
    </source>
</evidence>
<comment type="similarity">
    <text evidence="1">Belongs to the CsoR family.</text>
</comment>
<dbReference type="Proteomes" id="UP000320693">
    <property type="component" value="Unassembled WGS sequence"/>
</dbReference>
<comment type="caution">
    <text evidence="3">The sequence shown here is derived from an EMBL/GenBank/DDBJ whole genome shotgun (WGS) entry which is preliminary data.</text>
</comment>
<dbReference type="InterPro" id="IPR038390">
    <property type="entry name" value="Metal_Tscrpt_repr_sf"/>
</dbReference>
<evidence type="ECO:0000256" key="2">
    <source>
        <dbReference type="ARBA" id="ARBA00023008"/>
    </source>
</evidence>
<keyword evidence="2" id="KW-0186">Copper</keyword>
<evidence type="ECO:0000313" key="3">
    <source>
        <dbReference type="EMBL" id="GEC26869.1"/>
    </source>
</evidence>
<dbReference type="CDD" id="cd10148">
    <property type="entry name" value="CsoR-like_DUF156"/>
    <property type="match status" value="1"/>
</dbReference>